<dbReference type="EMBL" id="MU003718">
    <property type="protein sequence ID" value="KAF2803226.1"/>
    <property type="molecule type" value="Genomic_DNA"/>
</dbReference>
<reference evidence="3 5" key="1">
    <citation type="journal article" date="2020" name="Stud. Mycol.">
        <title>101 Dothideomycetes genomes: a test case for predicting lifestyles and emergence of pathogens.</title>
        <authorList>
            <person name="Haridas S."/>
            <person name="Albert R."/>
            <person name="Binder M."/>
            <person name="Bloem J."/>
            <person name="Labutti K."/>
            <person name="Salamov A."/>
            <person name="Andreopoulos B."/>
            <person name="Baker S."/>
            <person name="Barry K."/>
            <person name="Bills G."/>
            <person name="Bluhm B."/>
            <person name="Cannon C."/>
            <person name="Castanera R."/>
            <person name="Culley D."/>
            <person name="Daum C."/>
            <person name="Ezra D."/>
            <person name="Gonzalez J."/>
            <person name="Henrissat B."/>
            <person name="Kuo A."/>
            <person name="Liang C."/>
            <person name="Lipzen A."/>
            <person name="Lutzoni F."/>
            <person name="Magnuson J."/>
            <person name="Mondo S."/>
            <person name="Nolan M."/>
            <person name="Ohm R."/>
            <person name="Pangilinan J."/>
            <person name="Park H.-J."/>
            <person name="Ramirez L."/>
            <person name="Alfaro M."/>
            <person name="Sun H."/>
            <person name="Tritt A."/>
            <person name="Yoshinaga Y."/>
            <person name="Zwiers L.-H."/>
            <person name="Turgeon B."/>
            <person name="Goodwin S."/>
            <person name="Spatafora J."/>
            <person name="Crous P."/>
            <person name="Grigoriev I."/>
        </authorList>
    </citation>
    <scope>NUCLEOTIDE SEQUENCE</scope>
    <source>
        <strain evidence="3 5">CBS 304.34</strain>
    </source>
</reference>
<dbReference type="RefSeq" id="XP_033570190.1">
    <property type="nucleotide sequence ID" value="XM_033728542.1"/>
</dbReference>
<dbReference type="CDD" id="cd18186">
    <property type="entry name" value="BTB_POZ_ZBTB_KLHL-like"/>
    <property type="match status" value="1"/>
</dbReference>
<evidence type="ECO:0000313" key="4">
    <source>
        <dbReference type="Proteomes" id="UP000504636"/>
    </source>
</evidence>
<evidence type="ECO:0000259" key="2">
    <source>
        <dbReference type="PROSITE" id="PS50097"/>
    </source>
</evidence>
<accession>A0A6A6Y320</accession>
<dbReference type="InterPro" id="IPR000210">
    <property type="entry name" value="BTB/POZ_dom"/>
</dbReference>
<feature type="region of interest" description="Disordered" evidence="1">
    <location>
        <begin position="1"/>
        <end position="44"/>
    </location>
</feature>
<dbReference type="Gene3D" id="3.30.710.10">
    <property type="entry name" value="Potassium Channel Kv1.1, Chain A"/>
    <property type="match status" value="1"/>
</dbReference>
<sequence length="449" mass="48435">MVTCFSTPSNKLPIKKPTNTSSNTPTTMLRPQLKTSRSYTPEGPAPEFSLYMVDNMENVPAPTPPRTAVDPATGLDIRSLRIAENVDDIRPPAPTSPSAVPNPVSFVNPNAAPTAIPHPAPRAVPRYIPWDGCPPAPRAGPYRLPRDRCPPAPKPPGANSAAALRGFLRDPKTVENVENVPPPAPTPPSAVLTAAPRALPTPVPGNTSPEVPDNGLHRFLVDETFADITLIYGSHSTRAHKIILCSQSQWFAEALETNPSLPTLPLPPLCWTWALRALLSHLYTRSYTPTYRALLAHTSPSRPAMAPPEWHAHVYLHALRFGVPTLIAATLTNFRAACAQILARARAARIRGAEEVGVGGVVRAVGVVYQQTRRRGVGGGKEEARGDQMRKVCVEVLREGFVRLSREGAFGELVAGDAELRRDLGEAFRGDGVEMVVQRVRGAGGFRMG</sequence>
<organism evidence="3">
    <name type="scientific">Mytilinidion resinicola</name>
    <dbReference type="NCBI Taxonomy" id="574789"/>
    <lineage>
        <taxon>Eukaryota</taxon>
        <taxon>Fungi</taxon>
        <taxon>Dikarya</taxon>
        <taxon>Ascomycota</taxon>
        <taxon>Pezizomycotina</taxon>
        <taxon>Dothideomycetes</taxon>
        <taxon>Pleosporomycetidae</taxon>
        <taxon>Mytilinidiales</taxon>
        <taxon>Mytilinidiaceae</taxon>
        <taxon>Mytilinidion</taxon>
    </lineage>
</organism>
<dbReference type="Proteomes" id="UP000504636">
    <property type="component" value="Unplaced"/>
</dbReference>
<feature type="domain" description="BTB" evidence="2">
    <location>
        <begin position="226"/>
        <end position="291"/>
    </location>
</feature>
<reference evidence="5" key="3">
    <citation type="submission" date="2025-04" db="UniProtKB">
        <authorList>
            <consortium name="RefSeq"/>
        </authorList>
    </citation>
    <scope>IDENTIFICATION</scope>
    <source>
        <strain evidence="5">CBS 304.34</strain>
    </source>
</reference>
<dbReference type="SUPFAM" id="SSF54695">
    <property type="entry name" value="POZ domain"/>
    <property type="match status" value="1"/>
</dbReference>
<reference evidence="5" key="2">
    <citation type="submission" date="2020-04" db="EMBL/GenBank/DDBJ databases">
        <authorList>
            <consortium name="NCBI Genome Project"/>
        </authorList>
    </citation>
    <scope>NUCLEOTIDE SEQUENCE</scope>
    <source>
        <strain evidence="5">CBS 304.34</strain>
    </source>
</reference>
<dbReference type="InterPro" id="IPR011333">
    <property type="entry name" value="SKP1/BTB/POZ_sf"/>
</dbReference>
<protein>
    <recommendedName>
        <fullName evidence="2">BTB domain-containing protein</fullName>
    </recommendedName>
</protein>
<dbReference type="AlphaFoldDB" id="A0A6A6Y320"/>
<feature type="compositionally biased region" description="Low complexity" evidence="1">
    <location>
        <begin position="15"/>
        <end position="27"/>
    </location>
</feature>
<dbReference type="Pfam" id="PF00651">
    <property type="entry name" value="BTB"/>
    <property type="match status" value="1"/>
</dbReference>
<evidence type="ECO:0000313" key="5">
    <source>
        <dbReference type="RefSeq" id="XP_033570190.1"/>
    </source>
</evidence>
<keyword evidence="4" id="KW-1185">Reference proteome</keyword>
<dbReference type="PROSITE" id="PS50097">
    <property type="entry name" value="BTB"/>
    <property type="match status" value="1"/>
</dbReference>
<dbReference type="OrthoDB" id="6359816at2759"/>
<proteinExistence type="predicted"/>
<feature type="compositionally biased region" description="Polar residues" evidence="1">
    <location>
        <begin position="1"/>
        <end position="10"/>
    </location>
</feature>
<gene>
    <name evidence="3 5" type="ORF">BDZ99DRAFT_576148</name>
</gene>
<name>A0A6A6Y320_9PEZI</name>
<evidence type="ECO:0000313" key="3">
    <source>
        <dbReference type="EMBL" id="KAF2803226.1"/>
    </source>
</evidence>
<dbReference type="GeneID" id="54469435"/>
<evidence type="ECO:0000256" key="1">
    <source>
        <dbReference type="SAM" id="MobiDB-lite"/>
    </source>
</evidence>